<dbReference type="AlphaFoldDB" id="A0AAJ0HPP0"/>
<keyword evidence="2" id="KW-1185">Reference proteome</keyword>
<evidence type="ECO:0000313" key="1">
    <source>
        <dbReference type="EMBL" id="KAK3359058.1"/>
    </source>
</evidence>
<evidence type="ECO:0000313" key="2">
    <source>
        <dbReference type="Proteomes" id="UP001275084"/>
    </source>
</evidence>
<comment type="caution">
    <text evidence="1">The sequence shown here is derived from an EMBL/GenBank/DDBJ whole genome shotgun (WGS) entry which is preliminary data.</text>
</comment>
<reference evidence="1" key="2">
    <citation type="submission" date="2023-06" db="EMBL/GenBank/DDBJ databases">
        <authorList>
            <consortium name="Lawrence Berkeley National Laboratory"/>
            <person name="Haridas S."/>
            <person name="Hensen N."/>
            <person name="Bonometti L."/>
            <person name="Westerberg I."/>
            <person name="Brannstrom I.O."/>
            <person name="Guillou S."/>
            <person name="Cros-Aarteil S."/>
            <person name="Calhoun S."/>
            <person name="Kuo A."/>
            <person name="Mondo S."/>
            <person name="Pangilinan J."/>
            <person name="Riley R."/>
            <person name="Labutti K."/>
            <person name="Andreopoulos B."/>
            <person name="Lipzen A."/>
            <person name="Chen C."/>
            <person name="Yanf M."/>
            <person name="Daum C."/>
            <person name="Ng V."/>
            <person name="Clum A."/>
            <person name="Steindorff A."/>
            <person name="Ohm R."/>
            <person name="Martin F."/>
            <person name="Silar P."/>
            <person name="Natvig D."/>
            <person name="Lalanne C."/>
            <person name="Gautier V."/>
            <person name="Ament-Velasquez S.L."/>
            <person name="Kruys A."/>
            <person name="Hutchinson M.I."/>
            <person name="Powell A.J."/>
            <person name="Barry K."/>
            <person name="Miller A.N."/>
            <person name="Grigoriev I.V."/>
            <person name="Debuchy R."/>
            <person name="Gladieux P."/>
            <person name="Thoren M.H."/>
            <person name="Johannesson H."/>
        </authorList>
    </citation>
    <scope>NUCLEOTIDE SEQUENCE</scope>
    <source>
        <strain evidence="1">CBS 955.72</strain>
    </source>
</reference>
<dbReference type="Proteomes" id="UP001275084">
    <property type="component" value="Unassembled WGS sequence"/>
</dbReference>
<protein>
    <submittedName>
        <fullName evidence="1">Uncharacterized protein</fullName>
    </submittedName>
</protein>
<accession>A0AAJ0HPP0</accession>
<reference evidence="1" key="1">
    <citation type="journal article" date="2023" name="Mol. Phylogenet. Evol.">
        <title>Genome-scale phylogeny and comparative genomics of the fungal order Sordariales.</title>
        <authorList>
            <person name="Hensen N."/>
            <person name="Bonometti L."/>
            <person name="Westerberg I."/>
            <person name="Brannstrom I.O."/>
            <person name="Guillou S."/>
            <person name="Cros-Aarteil S."/>
            <person name="Calhoun S."/>
            <person name="Haridas S."/>
            <person name="Kuo A."/>
            <person name="Mondo S."/>
            <person name="Pangilinan J."/>
            <person name="Riley R."/>
            <person name="LaButti K."/>
            <person name="Andreopoulos B."/>
            <person name="Lipzen A."/>
            <person name="Chen C."/>
            <person name="Yan M."/>
            <person name="Daum C."/>
            <person name="Ng V."/>
            <person name="Clum A."/>
            <person name="Steindorff A."/>
            <person name="Ohm R.A."/>
            <person name="Martin F."/>
            <person name="Silar P."/>
            <person name="Natvig D.O."/>
            <person name="Lalanne C."/>
            <person name="Gautier V."/>
            <person name="Ament-Velasquez S.L."/>
            <person name="Kruys A."/>
            <person name="Hutchinson M.I."/>
            <person name="Powell A.J."/>
            <person name="Barry K."/>
            <person name="Miller A.N."/>
            <person name="Grigoriev I.V."/>
            <person name="Debuchy R."/>
            <person name="Gladieux P."/>
            <person name="Hiltunen Thoren M."/>
            <person name="Johannesson H."/>
        </authorList>
    </citation>
    <scope>NUCLEOTIDE SEQUENCE</scope>
    <source>
        <strain evidence="1">CBS 955.72</strain>
    </source>
</reference>
<gene>
    <name evidence="1" type="ORF">B0T25DRAFT_85003</name>
</gene>
<name>A0AAJ0HPP0_9PEZI</name>
<proteinExistence type="predicted"/>
<organism evidence="1 2">
    <name type="scientific">Lasiosphaeria hispida</name>
    <dbReference type="NCBI Taxonomy" id="260671"/>
    <lineage>
        <taxon>Eukaryota</taxon>
        <taxon>Fungi</taxon>
        <taxon>Dikarya</taxon>
        <taxon>Ascomycota</taxon>
        <taxon>Pezizomycotina</taxon>
        <taxon>Sordariomycetes</taxon>
        <taxon>Sordariomycetidae</taxon>
        <taxon>Sordariales</taxon>
        <taxon>Lasiosphaeriaceae</taxon>
        <taxon>Lasiosphaeria</taxon>
    </lineage>
</organism>
<sequence length="205" mass="23322">MDAVHGALANLNQKEFALEQISTSSNKCPGLSAPRPYHHHHHCGVWRYLQQTRKKLVGTLHIRHKSKIISLLRYKPDPNRPMLSNTAPCYTEPARKIVLDLPGLYDLTTLSHTTNTNLVLYCNLDNLPTRAPIHYMYTPLSKPCLFLERIRCIMVVPLIAWHSMVVAQQAARTYWPWIPPTAGSCNQTPMTMEARLRATGRTVFA</sequence>
<dbReference type="EMBL" id="JAUIQD010000002">
    <property type="protein sequence ID" value="KAK3359058.1"/>
    <property type="molecule type" value="Genomic_DNA"/>
</dbReference>